<name>A0A8T0NRF3_PANVG</name>
<dbReference type="EMBL" id="CM029053">
    <property type="protein sequence ID" value="KAG2551115.1"/>
    <property type="molecule type" value="Genomic_DNA"/>
</dbReference>
<dbReference type="Proteomes" id="UP000823388">
    <property type="component" value="Chromosome 9K"/>
</dbReference>
<keyword evidence="2" id="KW-1185">Reference proteome</keyword>
<comment type="caution">
    <text evidence="1">The sequence shown here is derived from an EMBL/GenBank/DDBJ whole genome shotgun (WGS) entry which is preliminary data.</text>
</comment>
<evidence type="ECO:0000313" key="2">
    <source>
        <dbReference type="Proteomes" id="UP000823388"/>
    </source>
</evidence>
<organism evidence="1 2">
    <name type="scientific">Panicum virgatum</name>
    <name type="common">Blackwell switchgrass</name>
    <dbReference type="NCBI Taxonomy" id="38727"/>
    <lineage>
        <taxon>Eukaryota</taxon>
        <taxon>Viridiplantae</taxon>
        <taxon>Streptophyta</taxon>
        <taxon>Embryophyta</taxon>
        <taxon>Tracheophyta</taxon>
        <taxon>Spermatophyta</taxon>
        <taxon>Magnoliopsida</taxon>
        <taxon>Liliopsida</taxon>
        <taxon>Poales</taxon>
        <taxon>Poaceae</taxon>
        <taxon>PACMAD clade</taxon>
        <taxon>Panicoideae</taxon>
        <taxon>Panicodae</taxon>
        <taxon>Paniceae</taxon>
        <taxon>Panicinae</taxon>
        <taxon>Panicum</taxon>
        <taxon>Panicum sect. Hiantes</taxon>
    </lineage>
</organism>
<dbReference type="AlphaFoldDB" id="A0A8T0NRF3"/>
<accession>A0A8T0NRF3</accession>
<evidence type="ECO:0000313" key="1">
    <source>
        <dbReference type="EMBL" id="KAG2551115.1"/>
    </source>
</evidence>
<sequence length="252" mass="27329">MPRASLPARPPVPRVSVLPLSCPARLLNRRTLAARLAPRSPVPRASRHARPDCSPPAAPRLHACSGCAPPCLAVPPCCLSNCHTSPTSHAPHATPPRLSCPLLALMEPFLPWWSRSCRGGAVLGIHVQNSRKLPSRCPLYCRRAVPTAACIPSLHPEAPKTSLLLHQIHGVRMEGGASFQIKAKKSSHKLISLLHVATTLAFLRNSGNNGYETHGHNLIGMPFSVLLPFLLISLFDHISKKIIVSKSCFRFT</sequence>
<proteinExistence type="predicted"/>
<reference evidence="1" key="1">
    <citation type="submission" date="2020-05" db="EMBL/GenBank/DDBJ databases">
        <title>WGS assembly of Panicum virgatum.</title>
        <authorList>
            <person name="Lovell J.T."/>
            <person name="Jenkins J."/>
            <person name="Shu S."/>
            <person name="Juenger T.E."/>
            <person name="Schmutz J."/>
        </authorList>
    </citation>
    <scope>NUCLEOTIDE SEQUENCE</scope>
    <source>
        <strain evidence="1">AP13</strain>
    </source>
</reference>
<protein>
    <submittedName>
        <fullName evidence="1">Uncharacterized protein</fullName>
    </submittedName>
</protein>
<gene>
    <name evidence="1" type="ORF">PVAP13_9KG372308</name>
</gene>